<feature type="region of interest" description="Disordered" evidence="13">
    <location>
        <begin position="1"/>
        <end position="158"/>
    </location>
</feature>
<evidence type="ECO:0000256" key="9">
    <source>
        <dbReference type="ARBA" id="ARBA00023172"/>
    </source>
</evidence>
<keyword evidence="9" id="KW-0233">DNA recombination</keyword>
<dbReference type="EMBL" id="GDKF01009045">
    <property type="protein sequence ID" value="JAT69577.1"/>
    <property type="molecule type" value="Transcribed_RNA"/>
</dbReference>
<feature type="compositionally biased region" description="Basic and acidic residues" evidence="13">
    <location>
        <begin position="82"/>
        <end position="111"/>
    </location>
</feature>
<keyword evidence="7" id="KW-0378">Hydrolase</keyword>
<dbReference type="GO" id="GO:0006310">
    <property type="term" value="P:DNA recombination"/>
    <property type="evidence" value="ECO:0007669"/>
    <property type="project" value="UniProtKB-KW"/>
</dbReference>
<keyword evidence="6" id="KW-0227">DNA damage</keyword>
<dbReference type="GO" id="GO:0006281">
    <property type="term" value="P:DNA repair"/>
    <property type="evidence" value="ECO:0007669"/>
    <property type="project" value="UniProtKB-KW"/>
</dbReference>
<dbReference type="InterPro" id="IPR033310">
    <property type="entry name" value="Mms4/EME1/EME2"/>
</dbReference>
<dbReference type="GO" id="GO:0046872">
    <property type="term" value="F:metal ion binding"/>
    <property type="evidence" value="ECO:0007669"/>
    <property type="project" value="UniProtKB-KW"/>
</dbReference>
<proteinExistence type="predicted"/>
<keyword evidence="3" id="KW-0540">Nuclease</keyword>
<feature type="compositionally biased region" description="Polar residues" evidence="13">
    <location>
        <begin position="18"/>
        <end position="30"/>
    </location>
</feature>
<feature type="non-terminal residue" evidence="14">
    <location>
        <position position="1"/>
    </location>
</feature>
<name>A0A1D1ZRV3_AUXPR</name>
<dbReference type="GO" id="GO:0016787">
    <property type="term" value="F:hydrolase activity"/>
    <property type="evidence" value="ECO:0007669"/>
    <property type="project" value="UniProtKB-KW"/>
</dbReference>
<comment type="subcellular location">
    <subcellularLocation>
        <location evidence="2">Nucleus</location>
    </subcellularLocation>
</comment>
<dbReference type="GO" id="GO:0004519">
    <property type="term" value="F:endonuclease activity"/>
    <property type="evidence" value="ECO:0007669"/>
    <property type="project" value="UniProtKB-KW"/>
</dbReference>
<dbReference type="GO" id="GO:0048476">
    <property type="term" value="C:Holliday junction resolvase complex"/>
    <property type="evidence" value="ECO:0007669"/>
    <property type="project" value="InterPro"/>
</dbReference>
<evidence type="ECO:0000256" key="1">
    <source>
        <dbReference type="ARBA" id="ARBA00001946"/>
    </source>
</evidence>
<evidence type="ECO:0000256" key="12">
    <source>
        <dbReference type="ARBA" id="ARBA00023254"/>
    </source>
</evidence>
<keyword evidence="11" id="KW-0539">Nucleus</keyword>
<evidence type="ECO:0000256" key="3">
    <source>
        <dbReference type="ARBA" id="ARBA00022722"/>
    </source>
</evidence>
<feature type="compositionally biased region" description="Polar residues" evidence="13">
    <location>
        <begin position="52"/>
        <end position="62"/>
    </location>
</feature>
<feature type="compositionally biased region" description="Polar residues" evidence="13">
    <location>
        <begin position="119"/>
        <end position="129"/>
    </location>
</feature>
<evidence type="ECO:0000256" key="11">
    <source>
        <dbReference type="ARBA" id="ARBA00023242"/>
    </source>
</evidence>
<evidence type="ECO:0000256" key="13">
    <source>
        <dbReference type="SAM" id="MobiDB-lite"/>
    </source>
</evidence>
<protein>
    <recommendedName>
        <fullName evidence="15">ERCC4 domain-containing protein</fullName>
    </recommendedName>
</protein>
<dbReference type="Gene3D" id="3.40.50.10130">
    <property type="match status" value="1"/>
</dbReference>
<evidence type="ECO:0000256" key="4">
    <source>
        <dbReference type="ARBA" id="ARBA00022723"/>
    </source>
</evidence>
<evidence type="ECO:0000256" key="2">
    <source>
        <dbReference type="ARBA" id="ARBA00004123"/>
    </source>
</evidence>
<dbReference type="GO" id="GO:0051321">
    <property type="term" value="P:meiotic cell cycle"/>
    <property type="evidence" value="ECO:0007669"/>
    <property type="project" value="UniProtKB-KW"/>
</dbReference>
<keyword evidence="10" id="KW-0234">DNA repair</keyword>
<evidence type="ECO:0008006" key="15">
    <source>
        <dbReference type="Google" id="ProtNLM"/>
    </source>
</evidence>
<sequence length="505" mass="54073">TSGQGRESSANHVPLDSQDGSLMSTANEQAQGARRDSIIQTCGGMTVVDLTLSDTEACTPQVPTRRDRPGEGTSPPLASSPDLRRNQESSSPKDDVAHSQDSRGCVDHETQEQLPASACNASEPDSQVTMHLPVAGEPAPPRARKKRRTAEEKARDEALKRALRDQKKLAASFSSQRQMLQHMTVLVDPRLMETDLGLAIGAKLQETQTGPPDKAVAFVVRDVGLAQYRAVRWTRRMLEDPGQEGAQARVREVEVPHVLICFKAAEFVEAVQADGLAGLLCTLTTHCPAARPHLLVCGLTAHLARLERAQHAQHMGTGGAAPSAVSRAAVEDLVTGLAVSYPGLGFREAVDGHAAAEHVLLLTTAIARTAFAKSESVQWFQAHSKRCGTAMEALLAQHPVTGAEQQNIEALCKLPSVLPSIAHAVVGRFGNLGRLMDELARARGRHPLPTMHPDSATLPAFRSGIERMMRTGTSRPTKVGPKAAASLTDWLSCTAPERRVCGEAA</sequence>
<evidence type="ECO:0000256" key="8">
    <source>
        <dbReference type="ARBA" id="ARBA00022842"/>
    </source>
</evidence>
<evidence type="ECO:0000256" key="6">
    <source>
        <dbReference type="ARBA" id="ARBA00022763"/>
    </source>
</evidence>
<feature type="compositionally biased region" description="Polar residues" evidence="13">
    <location>
        <begin position="1"/>
        <end position="11"/>
    </location>
</feature>
<evidence type="ECO:0000256" key="7">
    <source>
        <dbReference type="ARBA" id="ARBA00022801"/>
    </source>
</evidence>
<dbReference type="PANTHER" id="PTHR21077:SF5">
    <property type="entry name" value="CROSSOVER JUNCTION ENDONUCLEASE MMS4"/>
    <property type="match status" value="1"/>
</dbReference>
<accession>A0A1D1ZRV3</accession>
<organism evidence="14">
    <name type="scientific">Auxenochlorella protothecoides</name>
    <name type="common">Green microalga</name>
    <name type="synonym">Chlorella protothecoides</name>
    <dbReference type="NCBI Taxonomy" id="3075"/>
    <lineage>
        <taxon>Eukaryota</taxon>
        <taxon>Viridiplantae</taxon>
        <taxon>Chlorophyta</taxon>
        <taxon>core chlorophytes</taxon>
        <taxon>Trebouxiophyceae</taxon>
        <taxon>Chlorellales</taxon>
        <taxon>Chlorellaceae</taxon>
        <taxon>Auxenochlorella</taxon>
    </lineage>
</organism>
<gene>
    <name evidence="14" type="ORF">g.52083</name>
</gene>
<dbReference type="GO" id="GO:0005634">
    <property type="term" value="C:nucleus"/>
    <property type="evidence" value="ECO:0007669"/>
    <property type="project" value="UniProtKB-SubCell"/>
</dbReference>
<evidence type="ECO:0000256" key="5">
    <source>
        <dbReference type="ARBA" id="ARBA00022759"/>
    </source>
</evidence>
<dbReference type="AlphaFoldDB" id="A0A1D1ZRV3"/>
<reference evidence="14" key="1">
    <citation type="submission" date="2015-08" db="EMBL/GenBank/DDBJ databases">
        <authorList>
            <person name="Babu N.S."/>
            <person name="Beckwith C.J."/>
            <person name="Beseler K.G."/>
            <person name="Brison A."/>
            <person name="Carone J.V."/>
            <person name="Caskin T.P."/>
            <person name="Diamond M."/>
            <person name="Durham M.E."/>
            <person name="Foxe J.M."/>
            <person name="Go M."/>
            <person name="Henderson B.A."/>
            <person name="Jones I.B."/>
            <person name="McGettigan J.A."/>
            <person name="Micheletti S.J."/>
            <person name="Nasrallah M.E."/>
            <person name="Ortiz D."/>
            <person name="Piller C.R."/>
            <person name="Privatt S.R."/>
            <person name="Schneider S.L."/>
            <person name="Sharp S."/>
            <person name="Smith T.C."/>
            <person name="Stanton J.D."/>
            <person name="Ullery H.E."/>
            <person name="Wilson R.J."/>
            <person name="Serrano M.G."/>
            <person name="Buck G."/>
            <person name="Lee V."/>
            <person name="Wang Y."/>
            <person name="Carvalho R."/>
            <person name="Voegtly L."/>
            <person name="Shi R."/>
            <person name="Duckworth R."/>
            <person name="Johnson A."/>
            <person name="Loviza R."/>
            <person name="Walstead R."/>
            <person name="Shah Z."/>
            <person name="Kiflezghi M."/>
            <person name="Wade K."/>
            <person name="Ball S.L."/>
            <person name="Bradley K.W."/>
            <person name="Asai D.J."/>
            <person name="Bowman C.A."/>
            <person name="Russell D.A."/>
            <person name="Pope W.H."/>
            <person name="Jacobs-Sera D."/>
            <person name="Hendrix R.W."/>
            <person name="Hatfull G.F."/>
        </authorList>
    </citation>
    <scope>NUCLEOTIDE SEQUENCE</scope>
</reference>
<keyword evidence="5" id="KW-0255">Endonuclease</keyword>
<feature type="compositionally biased region" description="Basic and acidic residues" evidence="13">
    <location>
        <begin position="149"/>
        <end position="158"/>
    </location>
</feature>
<evidence type="ECO:0000256" key="10">
    <source>
        <dbReference type="ARBA" id="ARBA00023204"/>
    </source>
</evidence>
<dbReference type="PANTHER" id="PTHR21077">
    <property type="entry name" value="EME1 PROTEIN"/>
    <property type="match status" value="1"/>
</dbReference>
<keyword evidence="12" id="KW-0469">Meiosis</keyword>
<keyword evidence="8" id="KW-0460">Magnesium</keyword>
<comment type="cofactor">
    <cofactor evidence="1">
        <name>Mg(2+)</name>
        <dbReference type="ChEBI" id="CHEBI:18420"/>
    </cofactor>
</comment>
<evidence type="ECO:0000313" key="14">
    <source>
        <dbReference type="EMBL" id="JAT69577.1"/>
    </source>
</evidence>
<keyword evidence="4" id="KW-0479">Metal-binding</keyword>